<name>A0A1V8RR34_9HYPH</name>
<sequence>MVEQAVEHIDDLALGRADRQDAVIAVLVGKTAVEFRSRLAAIMQVDIAEPGGPLGFGAGMEGDGTAHR</sequence>
<organism evidence="1 2">
    <name type="scientific">Manganibacter manganicus</name>
    <dbReference type="NCBI Taxonomy" id="1873176"/>
    <lineage>
        <taxon>Bacteria</taxon>
        <taxon>Pseudomonadati</taxon>
        <taxon>Pseudomonadota</taxon>
        <taxon>Alphaproteobacteria</taxon>
        <taxon>Hyphomicrobiales</taxon>
        <taxon>Phyllobacteriaceae</taxon>
        <taxon>Manganibacter</taxon>
    </lineage>
</organism>
<protein>
    <submittedName>
        <fullName evidence="1">Uncharacterized protein</fullName>
    </submittedName>
</protein>
<keyword evidence="2" id="KW-1185">Reference proteome</keyword>
<dbReference type="EMBL" id="MDET01000013">
    <property type="protein sequence ID" value="OQM75671.1"/>
    <property type="molecule type" value="Genomic_DNA"/>
</dbReference>
<evidence type="ECO:0000313" key="1">
    <source>
        <dbReference type="EMBL" id="OQM75671.1"/>
    </source>
</evidence>
<reference evidence="1 2" key="1">
    <citation type="journal article" date="2016" name="Int. J. Syst. Evol. Microbiol.">
        <title>Pseudaminobacter manganicus sp. nov., isolated from sludge of a manganese mine.</title>
        <authorList>
            <person name="Li J."/>
            <person name="Huang J."/>
            <person name="Liao S."/>
            <person name="Wang G."/>
        </authorList>
    </citation>
    <scope>NUCLEOTIDE SEQUENCE [LARGE SCALE GENOMIC DNA]</scope>
    <source>
        <strain evidence="1 2">JH-7</strain>
    </source>
</reference>
<accession>A0A1V8RR34</accession>
<comment type="caution">
    <text evidence="1">The sequence shown here is derived from an EMBL/GenBank/DDBJ whole genome shotgun (WGS) entry which is preliminary data.</text>
</comment>
<proteinExistence type="predicted"/>
<gene>
    <name evidence="1" type="ORF">BFN67_17000</name>
</gene>
<dbReference type="AlphaFoldDB" id="A0A1V8RR34"/>
<dbReference type="STRING" id="1873176.BFN67_17000"/>
<dbReference type="Proteomes" id="UP000191905">
    <property type="component" value="Unassembled WGS sequence"/>
</dbReference>
<evidence type="ECO:0000313" key="2">
    <source>
        <dbReference type="Proteomes" id="UP000191905"/>
    </source>
</evidence>